<dbReference type="EMBL" id="CAJHNH020008507">
    <property type="protein sequence ID" value="CAG5136232.1"/>
    <property type="molecule type" value="Genomic_DNA"/>
</dbReference>
<feature type="non-terminal residue" evidence="8">
    <location>
        <position position="406"/>
    </location>
</feature>
<dbReference type="GO" id="GO:0015379">
    <property type="term" value="F:potassium:chloride symporter activity"/>
    <property type="evidence" value="ECO:0007669"/>
    <property type="project" value="TreeGrafter"/>
</dbReference>
<sequence>MSTREDLEAMEPLNPPTSPEHGGTGRRFSVQKVSKDDEVIPTKGTSGDDSRGGSPESNGDSKGSGSNNNGGAVEIDMGEPLGPGKFTENVGQRKESLQPDSDDAGFPNHMALYEEDLTHQGKISQILTRITAYQGGVAPNVSEVDAEKPKGKPQKKANLGTILGVYLPCIQNIFGVLLFLRLTWIVGLAGVPEGFLIVFICCSCTMLTSFSMSAIATNGVVPAGGSYFMISRALGPEFGGAVGLLFYFGTCVAASMYIIGSVEILVKYMAPELNMFGDVFNSYRLYGTIVLLLLAIVVFIGVAFVSKFAALSLACVLISILCIYIGIFVASPERSAEVCYLGDRLLTQQSVMLNGSVFCSKNESGPIFQHYCGDDNSSESCQYFSDPNVLTRTVKAIPGLFSGVFM</sequence>
<feature type="region of interest" description="Disordered" evidence="5">
    <location>
        <begin position="1"/>
        <end position="106"/>
    </location>
</feature>
<dbReference type="PANTHER" id="PTHR11827">
    <property type="entry name" value="SOLUTE CARRIER FAMILY 12, CATION COTRANSPORTERS"/>
    <property type="match status" value="1"/>
</dbReference>
<keyword evidence="9" id="KW-1185">Reference proteome</keyword>
<dbReference type="OrthoDB" id="6143820at2759"/>
<name>A0A8S4A7S3_9EUPU</name>
<evidence type="ECO:0000256" key="3">
    <source>
        <dbReference type="ARBA" id="ARBA00022989"/>
    </source>
</evidence>
<dbReference type="Proteomes" id="UP000678393">
    <property type="component" value="Unassembled WGS sequence"/>
</dbReference>
<keyword evidence="4 6" id="KW-0472">Membrane</keyword>
<dbReference type="GO" id="GO:1990573">
    <property type="term" value="P:potassium ion import across plasma membrane"/>
    <property type="evidence" value="ECO:0007669"/>
    <property type="project" value="TreeGrafter"/>
</dbReference>
<feature type="domain" description="Amino acid permease/ SLC12A" evidence="7">
    <location>
        <begin position="165"/>
        <end position="336"/>
    </location>
</feature>
<feature type="transmembrane region" description="Helical" evidence="6">
    <location>
        <begin position="311"/>
        <end position="330"/>
    </location>
</feature>
<accession>A0A8S4A7S3</accession>
<dbReference type="GO" id="GO:0006884">
    <property type="term" value="P:cell volume homeostasis"/>
    <property type="evidence" value="ECO:0007669"/>
    <property type="project" value="TreeGrafter"/>
</dbReference>
<evidence type="ECO:0000313" key="8">
    <source>
        <dbReference type="EMBL" id="CAG5136232.1"/>
    </source>
</evidence>
<dbReference type="GO" id="GO:0045202">
    <property type="term" value="C:synapse"/>
    <property type="evidence" value="ECO:0007669"/>
    <property type="project" value="GOC"/>
</dbReference>
<keyword evidence="3 6" id="KW-1133">Transmembrane helix</keyword>
<comment type="caution">
    <text evidence="8">The sequence shown here is derived from an EMBL/GenBank/DDBJ whole genome shotgun (WGS) entry which is preliminary data.</text>
</comment>
<organism evidence="8 9">
    <name type="scientific">Candidula unifasciata</name>
    <dbReference type="NCBI Taxonomy" id="100452"/>
    <lineage>
        <taxon>Eukaryota</taxon>
        <taxon>Metazoa</taxon>
        <taxon>Spiralia</taxon>
        <taxon>Lophotrochozoa</taxon>
        <taxon>Mollusca</taxon>
        <taxon>Gastropoda</taxon>
        <taxon>Heterobranchia</taxon>
        <taxon>Euthyneura</taxon>
        <taxon>Panpulmonata</taxon>
        <taxon>Eupulmonata</taxon>
        <taxon>Stylommatophora</taxon>
        <taxon>Helicina</taxon>
        <taxon>Helicoidea</taxon>
        <taxon>Geomitridae</taxon>
        <taxon>Candidula</taxon>
    </lineage>
</organism>
<feature type="transmembrane region" description="Helical" evidence="6">
    <location>
        <begin position="157"/>
        <end position="182"/>
    </location>
</feature>
<dbReference type="Pfam" id="PF00324">
    <property type="entry name" value="AA_permease"/>
    <property type="match status" value="1"/>
</dbReference>
<feature type="transmembrane region" description="Helical" evidence="6">
    <location>
        <begin position="238"/>
        <end position="259"/>
    </location>
</feature>
<reference evidence="8" key="1">
    <citation type="submission" date="2021-04" db="EMBL/GenBank/DDBJ databases">
        <authorList>
            <consortium name="Molecular Ecology Group"/>
        </authorList>
    </citation>
    <scope>NUCLEOTIDE SEQUENCE</scope>
</reference>
<dbReference type="GO" id="GO:0055075">
    <property type="term" value="P:potassium ion homeostasis"/>
    <property type="evidence" value="ECO:0007669"/>
    <property type="project" value="TreeGrafter"/>
</dbReference>
<protein>
    <recommendedName>
        <fullName evidence="7">Amino acid permease/ SLC12A domain-containing protein</fullName>
    </recommendedName>
</protein>
<gene>
    <name evidence="8" type="ORF">CUNI_LOCUS21790</name>
</gene>
<comment type="subcellular location">
    <subcellularLocation>
        <location evidence="1">Membrane</location>
        <topology evidence="1">Multi-pass membrane protein</topology>
    </subcellularLocation>
</comment>
<dbReference type="AlphaFoldDB" id="A0A8S4A7S3"/>
<keyword evidence="2 6" id="KW-0812">Transmembrane</keyword>
<dbReference type="InterPro" id="IPR004842">
    <property type="entry name" value="SLC12A_fam"/>
</dbReference>
<feature type="transmembrane region" description="Helical" evidence="6">
    <location>
        <begin position="194"/>
        <end position="217"/>
    </location>
</feature>
<dbReference type="PANTHER" id="PTHR11827:SF73">
    <property type="entry name" value="KAZACHOC, ISOFORM G"/>
    <property type="match status" value="1"/>
</dbReference>
<dbReference type="GO" id="GO:0055064">
    <property type="term" value="P:chloride ion homeostasis"/>
    <property type="evidence" value="ECO:0007669"/>
    <property type="project" value="TreeGrafter"/>
</dbReference>
<evidence type="ECO:0000313" key="9">
    <source>
        <dbReference type="Proteomes" id="UP000678393"/>
    </source>
</evidence>
<evidence type="ECO:0000256" key="5">
    <source>
        <dbReference type="SAM" id="MobiDB-lite"/>
    </source>
</evidence>
<feature type="compositionally biased region" description="Low complexity" evidence="5">
    <location>
        <begin position="57"/>
        <end position="71"/>
    </location>
</feature>
<evidence type="ECO:0000256" key="4">
    <source>
        <dbReference type="ARBA" id="ARBA00023136"/>
    </source>
</evidence>
<dbReference type="Gene3D" id="1.20.1740.10">
    <property type="entry name" value="Amino acid/polyamine transporter I"/>
    <property type="match status" value="1"/>
</dbReference>
<evidence type="ECO:0000256" key="1">
    <source>
        <dbReference type="ARBA" id="ARBA00004141"/>
    </source>
</evidence>
<dbReference type="GO" id="GO:0005886">
    <property type="term" value="C:plasma membrane"/>
    <property type="evidence" value="ECO:0007669"/>
    <property type="project" value="TreeGrafter"/>
</dbReference>
<proteinExistence type="predicted"/>
<dbReference type="GO" id="GO:0007268">
    <property type="term" value="P:chemical synaptic transmission"/>
    <property type="evidence" value="ECO:0007669"/>
    <property type="project" value="TreeGrafter"/>
</dbReference>
<dbReference type="InterPro" id="IPR004841">
    <property type="entry name" value="AA-permease/SLC12A_dom"/>
</dbReference>
<evidence type="ECO:0000256" key="6">
    <source>
        <dbReference type="SAM" id="Phobius"/>
    </source>
</evidence>
<feature type="transmembrane region" description="Helical" evidence="6">
    <location>
        <begin position="283"/>
        <end position="304"/>
    </location>
</feature>
<feature type="non-terminal residue" evidence="8">
    <location>
        <position position="1"/>
    </location>
</feature>
<evidence type="ECO:0000259" key="7">
    <source>
        <dbReference type="Pfam" id="PF00324"/>
    </source>
</evidence>
<feature type="compositionally biased region" description="Basic and acidic residues" evidence="5">
    <location>
        <begin position="33"/>
        <end position="51"/>
    </location>
</feature>
<evidence type="ECO:0000256" key="2">
    <source>
        <dbReference type="ARBA" id="ARBA00022692"/>
    </source>
</evidence>